<dbReference type="AlphaFoldDB" id="A0A814DWZ9"/>
<organism evidence="2 4">
    <name type="scientific">Didymodactylos carnosus</name>
    <dbReference type="NCBI Taxonomy" id="1234261"/>
    <lineage>
        <taxon>Eukaryota</taxon>
        <taxon>Metazoa</taxon>
        <taxon>Spiralia</taxon>
        <taxon>Gnathifera</taxon>
        <taxon>Rotifera</taxon>
        <taxon>Eurotatoria</taxon>
        <taxon>Bdelloidea</taxon>
        <taxon>Philodinida</taxon>
        <taxon>Philodinidae</taxon>
        <taxon>Didymodactylos</taxon>
    </lineage>
</organism>
<name>A0A814DWZ9_9BILA</name>
<protein>
    <submittedName>
        <fullName evidence="2">Uncharacterized protein</fullName>
    </submittedName>
</protein>
<keyword evidence="4" id="KW-1185">Reference proteome</keyword>
<feature type="region of interest" description="Disordered" evidence="1">
    <location>
        <begin position="360"/>
        <end position="408"/>
    </location>
</feature>
<dbReference type="Proteomes" id="UP000681722">
    <property type="component" value="Unassembled WGS sequence"/>
</dbReference>
<feature type="compositionally biased region" description="Basic and acidic residues" evidence="1">
    <location>
        <begin position="465"/>
        <end position="474"/>
    </location>
</feature>
<evidence type="ECO:0000313" key="3">
    <source>
        <dbReference type="EMBL" id="CAF3735377.1"/>
    </source>
</evidence>
<feature type="region of interest" description="Disordered" evidence="1">
    <location>
        <begin position="452"/>
        <end position="474"/>
    </location>
</feature>
<evidence type="ECO:0000313" key="4">
    <source>
        <dbReference type="Proteomes" id="UP000663829"/>
    </source>
</evidence>
<dbReference type="EMBL" id="CAJOBC010002481">
    <property type="protein sequence ID" value="CAF3735377.1"/>
    <property type="molecule type" value="Genomic_DNA"/>
</dbReference>
<feature type="compositionally biased region" description="Basic and acidic residues" evidence="1">
    <location>
        <begin position="322"/>
        <end position="346"/>
    </location>
</feature>
<feature type="compositionally biased region" description="Polar residues" evidence="1">
    <location>
        <begin position="307"/>
        <end position="321"/>
    </location>
</feature>
<dbReference type="EMBL" id="CAJNOQ010002480">
    <property type="protein sequence ID" value="CAF0960776.1"/>
    <property type="molecule type" value="Genomic_DNA"/>
</dbReference>
<gene>
    <name evidence="2" type="ORF">GPM918_LOCUS11740</name>
    <name evidence="3" type="ORF">SRO942_LOCUS11743</name>
</gene>
<sequence>MDGAQLSCQIRVDRGNTSRIFQVDAYPTKHTREITNNQKDGISPGVNAVRQCRWFTVGVIQFYMNPETRLIYKTPKESAQLEITLKHCFDEIIKEELAKRAKELYGLDFTSANFEICPFKKFIAQLNITLDGTRKTYFGTLLNPRQLSPIRIIFSIDDSEALSKIALKLKEPSKHHIVLDYEYSLSGITTVNASLKIDAEQVKNIDLETQVFGQSAVEKMLVSRSYLEKVAMKVATRLTVVETIGVGGSSFGPDLIKQEITNAIATNGFQKYSIEDIQKMADSGMLIAEDLKADKITSMTNKKEQQSKTNYENTNASSMARSSEHSNQKSITKDEKDRVSNKSSRKIDGKLNIIKVSVEGSYDTSSEHSSDRERLNSSSKQHQDKTSYESSKQNANSGGNEASNATEHQFQGEIRQVKNIEAAIIHRYELQSGFTISMARWHQHLSEKCEKGTLTTEDDIETQEDTERKQTQER</sequence>
<proteinExistence type="predicted"/>
<feature type="compositionally biased region" description="Basic and acidic residues" evidence="1">
    <location>
        <begin position="365"/>
        <end position="387"/>
    </location>
</feature>
<reference evidence="2" key="1">
    <citation type="submission" date="2021-02" db="EMBL/GenBank/DDBJ databases">
        <authorList>
            <person name="Nowell W R."/>
        </authorList>
    </citation>
    <scope>NUCLEOTIDE SEQUENCE</scope>
</reference>
<evidence type="ECO:0000256" key="1">
    <source>
        <dbReference type="SAM" id="MobiDB-lite"/>
    </source>
</evidence>
<accession>A0A814DWZ9</accession>
<comment type="caution">
    <text evidence="2">The sequence shown here is derived from an EMBL/GenBank/DDBJ whole genome shotgun (WGS) entry which is preliminary data.</text>
</comment>
<feature type="region of interest" description="Disordered" evidence="1">
    <location>
        <begin position="298"/>
        <end position="346"/>
    </location>
</feature>
<dbReference type="Proteomes" id="UP000663829">
    <property type="component" value="Unassembled WGS sequence"/>
</dbReference>
<feature type="compositionally biased region" description="Low complexity" evidence="1">
    <location>
        <begin position="394"/>
        <end position="405"/>
    </location>
</feature>
<evidence type="ECO:0000313" key="2">
    <source>
        <dbReference type="EMBL" id="CAF0960776.1"/>
    </source>
</evidence>